<keyword evidence="3" id="KW-1185">Reference proteome</keyword>
<dbReference type="Proteomes" id="UP001209878">
    <property type="component" value="Unassembled WGS sequence"/>
</dbReference>
<gene>
    <name evidence="2" type="ORF">NP493_2093g00008</name>
    <name evidence="1" type="ORF">NP493_3492g00000</name>
</gene>
<dbReference type="EMBL" id="JAODUO010003481">
    <property type="protein sequence ID" value="KAK2147233.1"/>
    <property type="molecule type" value="Genomic_DNA"/>
</dbReference>
<dbReference type="EMBL" id="JAODUO010002089">
    <property type="protein sequence ID" value="KAK2155280.1"/>
    <property type="molecule type" value="Genomic_DNA"/>
</dbReference>
<reference evidence="2" key="1">
    <citation type="journal article" date="2023" name="Mol. Biol. Evol.">
        <title>Third-Generation Sequencing Reveals the Adaptive Role of the Epigenome in Three Deep-Sea Polychaetes.</title>
        <authorList>
            <person name="Perez M."/>
            <person name="Aroh O."/>
            <person name="Sun Y."/>
            <person name="Lan Y."/>
            <person name="Juniper S.K."/>
            <person name="Young C.R."/>
            <person name="Angers B."/>
            <person name="Qian P.Y."/>
        </authorList>
    </citation>
    <scope>NUCLEOTIDE SEQUENCE</scope>
    <source>
        <strain evidence="2">R07B-5</strain>
    </source>
</reference>
<dbReference type="AlphaFoldDB" id="A0AAD9JNJ0"/>
<protein>
    <submittedName>
        <fullName evidence="2">Uncharacterized protein</fullName>
    </submittedName>
</protein>
<evidence type="ECO:0000313" key="1">
    <source>
        <dbReference type="EMBL" id="KAK2147233.1"/>
    </source>
</evidence>
<evidence type="ECO:0000313" key="3">
    <source>
        <dbReference type="Proteomes" id="UP001209878"/>
    </source>
</evidence>
<sequence>MIECFFTKKVSMVAMELVMLFSFKGFMFNDTCTWCICYILYMHCDSALTNMVPVLIHALYSAFTQLIHAPQQCPDKYSEIAITCTIIFHDTQYNWHMQRYKHIQMVGSKMCSRLALKDKCHRIFMQQC</sequence>
<comment type="caution">
    <text evidence="2">The sequence shown here is derived from an EMBL/GenBank/DDBJ whole genome shotgun (WGS) entry which is preliminary data.</text>
</comment>
<accession>A0AAD9JNJ0</accession>
<proteinExistence type="predicted"/>
<evidence type="ECO:0000313" key="2">
    <source>
        <dbReference type="EMBL" id="KAK2155280.1"/>
    </source>
</evidence>
<organism evidence="2 3">
    <name type="scientific">Ridgeia piscesae</name>
    <name type="common">Tubeworm</name>
    <dbReference type="NCBI Taxonomy" id="27915"/>
    <lineage>
        <taxon>Eukaryota</taxon>
        <taxon>Metazoa</taxon>
        <taxon>Spiralia</taxon>
        <taxon>Lophotrochozoa</taxon>
        <taxon>Annelida</taxon>
        <taxon>Polychaeta</taxon>
        <taxon>Sedentaria</taxon>
        <taxon>Canalipalpata</taxon>
        <taxon>Sabellida</taxon>
        <taxon>Siboglinidae</taxon>
        <taxon>Ridgeia</taxon>
    </lineage>
</organism>
<name>A0AAD9JNJ0_RIDPI</name>